<evidence type="ECO:0000256" key="2">
    <source>
        <dbReference type="ARBA" id="ARBA00006683"/>
    </source>
</evidence>
<evidence type="ECO:0000256" key="6">
    <source>
        <dbReference type="ARBA" id="ARBA00022840"/>
    </source>
</evidence>
<dbReference type="GO" id="GO:0005886">
    <property type="term" value="C:plasma membrane"/>
    <property type="evidence" value="ECO:0007669"/>
    <property type="project" value="UniProtKB-SubCell"/>
</dbReference>
<keyword evidence="5" id="KW-0547">Nucleotide-binding</keyword>
<comment type="similarity">
    <text evidence="2">Belongs to the CpsC/CapA family.</text>
</comment>
<feature type="coiled-coil region" evidence="9">
    <location>
        <begin position="333"/>
        <end position="384"/>
    </location>
</feature>
<evidence type="ECO:0000256" key="10">
    <source>
        <dbReference type="SAM" id="Phobius"/>
    </source>
</evidence>
<feature type="domain" description="Tyrosine-protein kinase G-rich" evidence="13">
    <location>
        <begin position="359"/>
        <end position="437"/>
    </location>
</feature>
<dbReference type="InterPro" id="IPR005702">
    <property type="entry name" value="Wzc-like_C"/>
</dbReference>
<dbReference type="InterPro" id="IPR002586">
    <property type="entry name" value="CobQ/CobB/MinD/ParA_Nub-bd_dom"/>
</dbReference>
<name>A0A8J7F5J6_9CYAN</name>
<sequence length="673" mass="74224">MNKIAAIAIRHWKPVILWNILVLGITTYVAATTPRVWSATTQLTIPGTNGNLDASLGILGSLRKGDSSISAPANGQLEIQKSILTSDTLIEKVLSIDPLKNDFKLPTYKSLFQVYIDENARILTVNTKSLSPELAKLRTSNLLKLYQERLKELRQQNRLSKRQFSAVELEDAKNNLLLAQQTLAQFKQSSALVDAPEQTKAIVTTIDGLTKAQLEALSLAEYNQNRVNTLSTRLGMSPNQAIRSLSLGENKDYQFIQEKLSQIKADLARERAKYTDNHPVVRELFQQQQVLLNQVQTQINQTAAGTSIDTTVSTEGQGRANLIQQLILAETEASGQQNRAEQIQSQINQLKANLDFIPSQQARLAELQRNVDVAEGVYKGLVAQVQQTNIDVFDVYPNVEILDSPRVGNKPISPKKSLMGLNAAVAGIIGSIALILLLERRNPLLSPQDLKDMKFPIVVSIPQFKGGELTWDLDDDKQVKFQRLASAISLQHLDNRHLLITSAIEGEGKTTVTLGLAKALVDLGFRVLIVDGDFIRAELTQSLSYTQQLDSTNRVIPIEPNLDLLPTAPQSGKIVKIVSQGRFQQTLASAESRAEYDYVLVDTAPVSATSATSLMTAQIPNVLFVVKQGMSFSNSVRDSLEQLMEHQAQVLGLVVNGVETADKPYKQRLEVRG</sequence>
<keyword evidence="14" id="KW-0808">Transferase</keyword>
<dbReference type="CDD" id="cd05387">
    <property type="entry name" value="BY-kinase"/>
    <property type="match status" value="1"/>
</dbReference>
<dbReference type="InterPro" id="IPR050445">
    <property type="entry name" value="Bact_polysacc_biosynth/exp"/>
</dbReference>
<evidence type="ECO:0000256" key="5">
    <source>
        <dbReference type="ARBA" id="ARBA00022741"/>
    </source>
</evidence>
<feature type="transmembrane region" description="Helical" evidence="10">
    <location>
        <begin position="12"/>
        <end position="31"/>
    </location>
</feature>
<keyword evidence="15" id="KW-1185">Reference proteome</keyword>
<dbReference type="Pfam" id="PF02706">
    <property type="entry name" value="Wzz"/>
    <property type="match status" value="1"/>
</dbReference>
<evidence type="ECO:0000259" key="13">
    <source>
        <dbReference type="Pfam" id="PF13807"/>
    </source>
</evidence>
<evidence type="ECO:0000259" key="12">
    <source>
        <dbReference type="Pfam" id="PF02706"/>
    </source>
</evidence>
<keyword evidence="9" id="KW-0175">Coiled coil</keyword>
<keyword evidence="3" id="KW-1003">Cell membrane</keyword>
<evidence type="ECO:0000256" key="3">
    <source>
        <dbReference type="ARBA" id="ARBA00022475"/>
    </source>
</evidence>
<dbReference type="EC" id="2.7.1.25" evidence="14"/>
<evidence type="ECO:0000256" key="7">
    <source>
        <dbReference type="ARBA" id="ARBA00022989"/>
    </source>
</evidence>
<dbReference type="PANTHER" id="PTHR32309:SF13">
    <property type="entry name" value="FERRIC ENTEROBACTIN TRANSPORT PROTEIN FEPE"/>
    <property type="match status" value="1"/>
</dbReference>
<feature type="domain" description="Polysaccharide chain length determinant N-terminal" evidence="12">
    <location>
        <begin position="7"/>
        <end position="95"/>
    </location>
</feature>
<keyword evidence="14" id="KW-0418">Kinase</keyword>
<accession>A0A8J7F5J6</accession>
<gene>
    <name evidence="14" type="ORF">IQ247_23970</name>
</gene>
<keyword evidence="4 10" id="KW-0812">Transmembrane</keyword>
<dbReference type="SUPFAM" id="SSF52540">
    <property type="entry name" value="P-loop containing nucleoside triphosphate hydrolases"/>
    <property type="match status" value="1"/>
</dbReference>
<organism evidence="14 15">
    <name type="scientific">Plectonema cf. radiosum LEGE 06105</name>
    <dbReference type="NCBI Taxonomy" id="945769"/>
    <lineage>
        <taxon>Bacteria</taxon>
        <taxon>Bacillati</taxon>
        <taxon>Cyanobacteriota</taxon>
        <taxon>Cyanophyceae</taxon>
        <taxon>Oscillatoriophycideae</taxon>
        <taxon>Oscillatoriales</taxon>
        <taxon>Microcoleaceae</taxon>
        <taxon>Plectonema</taxon>
    </lineage>
</organism>
<dbReference type="Gene3D" id="3.40.50.300">
    <property type="entry name" value="P-loop containing nucleotide triphosphate hydrolases"/>
    <property type="match status" value="1"/>
</dbReference>
<evidence type="ECO:0000313" key="14">
    <source>
        <dbReference type="EMBL" id="MBE9215685.1"/>
    </source>
</evidence>
<dbReference type="Pfam" id="PF13807">
    <property type="entry name" value="GNVR"/>
    <property type="match status" value="1"/>
</dbReference>
<dbReference type="Proteomes" id="UP000620559">
    <property type="component" value="Unassembled WGS sequence"/>
</dbReference>
<evidence type="ECO:0000256" key="4">
    <source>
        <dbReference type="ARBA" id="ARBA00022692"/>
    </source>
</evidence>
<reference evidence="14" key="1">
    <citation type="submission" date="2020-10" db="EMBL/GenBank/DDBJ databases">
        <authorList>
            <person name="Castelo-Branco R."/>
            <person name="Eusebio N."/>
            <person name="Adriana R."/>
            <person name="Vieira A."/>
            <person name="Brugerolle De Fraissinette N."/>
            <person name="Rezende De Castro R."/>
            <person name="Schneider M.P."/>
            <person name="Vasconcelos V."/>
            <person name="Leao P.N."/>
        </authorList>
    </citation>
    <scope>NUCLEOTIDE SEQUENCE</scope>
    <source>
        <strain evidence="14">LEGE 06105</strain>
    </source>
</reference>
<evidence type="ECO:0000256" key="9">
    <source>
        <dbReference type="SAM" id="Coils"/>
    </source>
</evidence>
<dbReference type="RefSeq" id="WP_193923869.1">
    <property type="nucleotide sequence ID" value="NZ_JADEWL010000112.1"/>
</dbReference>
<dbReference type="GO" id="GO:0004020">
    <property type="term" value="F:adenylylsulfate kinase activity"/>
    <property type="evidence" value="ECO:0007669"/>
    <property type="project" value="UniProtKB-EC"/>
</dbReference>
<keyword evidence="6" id="KW-0067">ATP-binding</keyword>
<proteinExistence type="inferred from homology"/>
<dbReference type="InterPro" id="IPR032807">
    <property type="entry name" value="GNVR"/>
</dbReference>
<comment type="caution">
    <text evidence="14">The sequence shown here is derived from an EMBL/GenBank/DDBJ whole genome shotgun (WGS) entry which is preliminary data.</text>
</comment>
<feature type="domain" description="CobQ/CobB/MinD/ParA nucleotide binding" evidence="11">
    <location>
        <begin position="500"/>
        <end position="661"/>
    </location>
</feature>
<dbReference type="InterPro" id="IPR003856">
    <property type="entry name" value="LPS_length_determ_N"/>
</dbReference>
<evidence type="ECO:0000256" key="1">
    <source>
        <dbReference type="ARBA" id="ARBA00004651"/>
    </source>
</evidence>
<feature type="coiled-coil region" evidence="9">
    <location>
        <begin position="136"/>
        <end position="189"/>
    </location>
</feature>
<keyword evidence="7 10" id="KW-1133">Transmembrane helix</keyword>
<dbReference type="PANTHER" id="PTHR32309">
    <property type="entry name" value="TYROSINE-PROTEIN KINASE"/>
    <property type="match status" value="1"/>
</dbReference>
<evidence type="ECO:0000259" key="11">
    <source>
        <dbReference type="Pfam" id="PF01656"/>
    </source>
</evidence>
<dbReference type="Pfam" id="PF01656">
    <property type="entry name" value="CbiA"/>
    <property type="match status" value="1"/>
</dbReference>
<dbReference type="EMBL" id="JADEWL010000112">
    <property type="protein sequence ID" value="MBE9215685.1"/>
    <property type="molecule type" value="Genomic_DNA"/>
</dbReference>
<protein>
    <submittedName>
        <fullName evidence="14">Adenylyl-sulfate kinase</fullName>
        <ecNumber evidence="14">2.7.1.25</ecNumber>
    </submittedName>
</protein>
<dbReference type="AlphaFoldDB" id="A0A8J7F5J6"/>
<dbReference type="GO" id="GO:0004713">
    <property type="term" value="F:protein tyrosine kinase activity"/>
    <property type="evidence" value="ECO:0007669"/>
    <property type="project" value="TreeGrafter"/>
</dbReference>
<comment type="subcellular location">
    <subcellularLocation>
        <location evidence="1">Cell membrane</location>
        <topology evidence="1">Multi-pass membrane protein</topology>
    </subcellularLocation>
</comment>
<dbReference type="InterPro" id="IPR027417">
    <property type="entry name" value="P-loop_NTPase"/>
</dbReference>
<evidence type="ECO:0000256" key="8">
    <source>
        <dbReference type="ARBA" id="ARBA00023136"/>
    </source>
</evidence>
<keyword evidence="8 10" id="KW-0472">Membrane</keyword>
<evidence type="ECO:0000313" key="15">
    <source>
        <dbReference type="Proteomes" id="UP000620559"/>
    </source>
</evidence>